<dbReference type="PANTHER" id="PTHR32195:SF26">
    <property type="entry name" value="TRYPTOPHAN OR TYROSINE TRANSPORTER PROTEIN"/>
    <property type="match status" value="1"/>
</dbReference>
<evidence type="ECO:0000313" key="11">
    <source>
        <dbReference type="Proteomes" id="UP000596145"/>
    </source>
</evidence>
<evidence type="ECO:0000256" key="2">
    <source>
        <dbReference type="ARBA" id="ARBA00022448"/>
    </source>
</evidence>
<dbReference type="AlphaFoldDB" id="A0A7T4JVR6"/>
<evidence type="ECO:0000256" key="4">
    <source>
        <dbReference type="ARBA" id="ARBA00022519"/>
    </source>
</evidence>
<keyword evidence="4" id="KW-0997">Cell inner membrane</keyword>
<evidence type="ECO:0000256" key="1">
    <source>
        <dbReference type="ARBA" id="ARBA00004429"/>
    </source>
</evidence>
<dbReference type="GeneID" id="92761042"/>
<comment type="subcellular location">
    <subcellularLocation>
        <location evidence="1">Cell inner membrane</location>
        <topology evidence="1">Multi-pass membrane protein</topology>
    </subcellularLocation>
</comment>
<feature type="transmembrane region" description="Helical" evidence="8">
    <location>
        <begin position="56"/>
        <end position="75"/>
    </location>
</feature>
<accession>A0A7T4JVR6</accession>
<evidence type="ECO:0000256" key="8">
    <source>
        <dbReference type="SAM" id="Phobius"/>
    </source>
</evidence>
<keyword evidence="7 8" id="KW-0472">Membrane</keyword>
<gene>
    <name evidence="9" type="ORF">I6I10_04345</name>
    <name evidence="10" type="ORF">I6J21_11225</name>
</gene>
<dbReference type="RefSeq" id="WP_005393562.1">
    <property type="nucleotide sequence ID" value="NZ_CP066007.1"/>
</dbReference>
<dbReference type="EMBL" id="CP066007">
    <property type="protein sequence ID" value="QQB47146.1"/>
    <property type="molecule type" value="Genomic_DNA"/>
</dbReference>
<dbReference type="Proteomes" id="UP000617681">
    <property type="component" value="Chromosome"/>
</dbReference>
<evidence type="ECO:0000256" key="5">
    <source>
        <dbReference type="ARBA" id="ARBA00022692"/>
    </source>
</evidence>
<reference evidence="9 11" key="1">
    <citation type="submission" date="2020-12" db="EMBL/GenBank/DDBJ databases">
        <title>FDA dAtabase for Regulatory Grade micrObial Sequences (FDA-ARGOS): Supporting development and validation of Infectious Disease Dx tests.</title>
        <authorList>
            <person name="Sproer C."/>
            <person name="Gronow S."/>
            <person name="Severitt S."/>
            <person name="Schroder I."/>
            <person name="Tallon L."/>
            <person name="Sadzewicz L."/>
            <person name="Zhao X."/>
            <person name="Boylan J."/>
            <person name="Ott S."/>
            <person name="Bowen H."/>
            <person name="Vavikolanu K."/>
            <person name="Mehta A."/>
            <person name="Aluvathingal J."/>
            <person name="Nadendla S."/>
            <person name="Lowell S."/>
            <person name="Myers T."/>
            <person name="Yan Y."/>
            <person name="Sichtig H."/>
        </authorList>
    </citation>
    <scope>NUCLEOTIDE SEQUENCE [LARGE SCALE GENOMIC DNA]</scope>
    <source>
        <strain evidence="9 11">FDAARGOS_1053</strain>
        <strain evidence="10">FDAARGOS_1191</strain>
    </source>
</reference>
<proteinExistence type="predicted"/>
<dbReference type="OrthoDB" id="2781034at2"/>
<feature type="transmembrane region" description="Helical" evidence="8">
    <location>
        <begin position="371"/>
        <end position="390"/>
    </location>
</feature>
<name>A0A7T4JVR6_9CORY</name>
<keyword evidence="3" id="KW-1003">Cell membrane</keyword>
<organism evidence="9 11">
    <name type="scientific">Corynebacterium glucuronolyticum</name>
    <dbReference type="NCBI Taxonomy" id="39791"/>
    <lineage>
        <taxon>Bacteria</taxon>
        <taxon>Bacillati</taxon>
        <taxon>Actinomycetota</taxon>
        <taxon>Actinomycetes</taxon>
        <taxon>Mycobacteriales</taxon>
        <taxon>Corynebacteriaceae</taxon>
        <taxon>Corynebacterium</taxon>
    </lineage>
</organism>
<feature type="transmembrane region" description="Helical" evidence="8">
    <location>
        <begin position="81"/>
        <end position="107"/>
    </location>
</feature>
<evidence type="ECO:0000313" key="10">
    <source>
        <dbReference type="EMBL" id="QRP70313.1"/>
    </source>
</evidence>
<dbReference type="EMBL" id="CP069534">
    <property type="protein sequence ID" value="QRP70313.1"/>
    <property type="molecule type" value="Genomic_DNA"/>
</dbReference>
<feature type="transmembrane region" description="Helical" evidence="8">
    <location>
        <begin position="254"/>
        <end position="279"/>
    </location>
</feature>
<evidence type="ECO:0000256" key="7">
    <source>
        <dbReference type="ARBA" id="ARBA00023136"/>
    </source>
</evidence>
<feature type="transmembrane region" description="Helical" evidence="8">
    <location>
        <begin position="345"/>
        <end position="365"/>
    </location>
</feature>
<evidence type="ECO:0000256" key="6">
    <source>
        <dbReference type="ARBA" id="ARBA00022989"/>
    </source>
</evidence>
<feature type="transmembrane region" description="Helical" evidence="8">
    <location>
        <begin position="410"/>
        <end position="434"/>
    </location>
</feature>
<feature type="transmembrane region" description="Helical" evidence="8">
    <location>
        <begin position="128"/>
        <end position="147"/>
    </location>
</feature>
<dbReference type="PANTHER" id="PTHR32195">
    <property type="entry name" value="OS07G0662800 PROTEIN"/>
    <property type="match status" value="1"/>
</dbReference>
<dbReference type="GO" id="GO:0005886">
    <property type="term" value="C:plasma membrane"/>
    <property type="evidence" value="ECO:0007669"/>
    <property type="project" value="UniProtKB-SubCell"/>
</dbReference>
<sequence length="435" mass="45741">MTRITRRSAVALEVAGTTPREQQVEIEQVYEPGGTSSAQTAHDASIHHNSITPLQGVAIIFGTNIGAGILSLPYAAKDGGFASLVLALVIAGTLTTFSMLYVAEVALRTNKPLQLSGLTEKYLGQAGRWIVFTAVIINGVGALIAYASGSGSLIASLTGLPESVGTVVFFAAGAAIMWLGLQATGVVEGAITTAMAVILAVLIGWTLLGPGITLGNLWVFRPGFIIPIVNLAVFTFLAQYVVPELARGMKDHRAGAIPVTIVVGMCITGFTLAAVPFAALGLLGTQVTEVITLAWSERLGHAAFIMANIFALCAMMTSFIAIGFTTMRNVLDIFHWPEEGLYRHVGIAMTVFPPLIIFFCGFHGFVQALTYTGGFAGAIISIVPVMLLTAARRFGDVSPAWANTWQAHPLIRGAIIVVYGLAFVYTALSITGVVG</sequence>
<feature type="transmembrane region" description="Helical" evidence="8">
    <location>
        <begin position="194"/>
        <end position="218"/>
    </location>
</feature>
<protein>
    <submittedName>
        <fullName evidence="9">Amino acid permease</fullName>
    </submittedName>
</protein>
<evidence type="ECO:0000256" key="3">
    <source>
        <dbReference type="ARBA" id="ARBA00022475"/>
    </source>
</evidence>
<feature type="transmembrane region" description="Helical" evidence="8">
    <location>
        <begin position="224"/>
        <end position="242"/>
    </location>
</feature>
<dbReference type="Gene3D" id="1.20.1740.10">
    <property type="entry name" value="Amino acid/polyamine transporter I"/>
    <property type="match status" value="1"/>
</dbReference>
<dbReference type="InterPro" id="IPR018227">
    <property type="entry name" value="Amino_acid_transport_2"/>
</dbReference>
<evidence type="ECO:0000313" key="9">
    <source>
        <dbReference type="EMBL" id="QQB47146.1"/>
    </source>
</evidence>
<feature type="transmembrane region" description="Helical" evidence="8">
    <location>
        <begin position="299"/>
        <end position="324"/>
    </location>
</feature>
<feature type="transmembrane region" description="Helical" evidence="8">
    <location>
        <begin position="167"/>
        <end position="187"/>
    </location>
</feature>
<keyword evidence="2" id="KW-0813">Transport</keyword>
<keyword evidence="5 8" id="KW-0812">Transmembrane</keyword>
<dbReference type="GO" id="GO:0003333">
    <property type="term" value="P:amino acid transmembrane transport"/>
    <property type="evidence" value="ECO:0007669"/>
    <property type="project" value="InterPro"/>
</dbReference>
<dbReference type="Proteomes" id="UP000596145">
    <property type="component" value="Chromosome"/>
</dbReference>
<dbReference type="Pfam" id="PF03222">
    <property type="entry name" value="Trp_Tyr_perm"/>
    <property type="match status" value="1"/>
</dbReference>
<keyword evidence="6 8" id="KW-1133">Transmembrane helix</keyword>